<gene>
    <name evidence="5" type="ORF">AVL57_05225</name>
    <name evidence="6" type="ORF">Q4527_03100</name>
</gene>
<dbReference type="PROSITE" id="PS00041">
    <property type="entry name" value="HTH_ARAC_FAMILY_1"/>
    <property type="match status" value="1"/>
</dbReference>
<feature type="domain" description="HTH araC/xylS-type" evidence="4">
    <location>
        <begin position="205"/>
        <end position="302"/>
    </location>
</feature>
<keyword evidence="3" id="KW-0804">Transcription</keyword>
<reference evidence="5 7" key="1">
    <citation type="submission" date="2015-12" db="EMBL/GenBank/DDBJ databases">
        <title>Intraspecies pangenome expansion in the marine bacterium Alteromonas.</title>
        <authorList>
            <person name="Lopez-Perez M."/>
            <person name="Rodriguez-Valera F."/>
        </authorList>
    </citation>
    <scope>NUCLEOTIDE SEQUENCE [LARGE SCALE GENOMIC DNA]</scope>
    <source>
        <strain evidence="5 7">LMG 21861</strain>
    </source>
</reference>
<dbReference type="InterPro" id="IPR018060">
    <property type="entry name" value="HTH_AraC"/>
</dbReference>
<dbReference type="PANTHER" id="PTHR43436">
    <property type="entry name" value="ARAC-FAMILY TRANSCRIPTIONAL REGULATOR"/>
    <property type="match status" value="1"/>
</dbReference>
<dbReference type="PROSITE" id="PS01124">
    <property type="entry name" value="HTH_ARAC_FAMILY_2"/>
    <property type="match status" value="1"/>
</dbReference>
<evidence type="ECO:0000259" key="4">
    <source>
        <dbReference type="PROSITE" id="PS01124"/>
    </source>
</evidence>
<dbReference type="RefSeq" id="WP_057793712.1">
    <property type="nucleotide sequence ID" value="NZ_CANLMS010000002.1"/>
</dbReference>
<dbReference type="SMART" id="SM00342">
    <property type="entry name" value="HTH_ARAC"/>
    <property type="match status" value="1"/>
</dbReference>
<keyword evidence="1" id="KW-0805">Transcription regulation</keyword>
<dbReference type="EMBL" id="CP013926">
    <property type="protein sequence ID" value="AMJ73426.1"/>
    <property type="molecule type" value="Genomic_DNA"/>
</dbReference>
<dbReference type="SUPFAM" id="SSF46689">
    <property type="entry name" value="Homeodomain-like"/>
    <property type="match status" value="2"/>
</dbReference>
<proteinExistence type="predicted"/>
<dbReference type="GO" id="GO:0003700">
    <property type="term" value="F:DNA-binding transcription factor activity"/>
    <property type="evidence" value="ECO:0007669"/>
    <property type="project" value="InterPro"/>
</dbReference>
<dbReference type="GO" id="GO:0043565">
    <property type="term" value="F:sequence-specific DNA binding"/>
    <property type="evidence" value="ECO:0007669"/>
    <property type="project" value="InterPro"/>
</dbReference>
<dbReference type="KEGG" id="asq:AVL57_05225"/>
<dbReference type="PANTHER" id="PTHR43436:SF2">
    <property type="entry name" value="ARAC_XYLS FAMILY TRANSCRIPTIONAL REGULATOR"/>
    <property type="match status" value="1"/>
</dbReference>
<evidence type="ECO:0000313" key="8">
    <source>
        <dbReference type="Proteomes" id="UP001170717"/>
    </source>
</evidence>
<dbReference type="Proteomes" id="UP000056750">
    <property type="component" value="Chromosome"/>
</dbReference>
<dbReference type="EMBL" id="JAUOQI010000002">
    <property type="protein sequence ID" value="MDO6576357.1"/>
    <property type="molecule type" value="Genomic_DNA"/>
</dbReference>
<evidence type="ECO:0000313" key="5">
    <source>
        <dbReference type="EMBL" id="AMJ73426.1"/>
    </source>
</evidence>
<organism evidence="6 8">
    <name type="scientific">Alteromonas stellipolaris</name>
    <dbReference type="NCBI Taxonomy" id="233316"/>
    <lineage>
        <taxon>Bacteria</taxon>
        <taxon>Pseudomonadati</taxon>
        <taxon>Pseudomonadota</taxon>
        <taxon>Gammaproteobacteria</taxon>
        <taxon>Alteromonadales</taxon>
        <taxon>Alteromonadaceae</taxon>
        <taxon>Alteromonas/Salinimonas group</taxon>
        <taxon>Alteromonas</taxon>
    </lineage>
</organism>
<dbReference type="InterPro" id="IPR009594">
    <property type="entry name" value="Tscrpt_reg_HTH_AraC_N"/>
</dbReference>
<dbReference type="Proteomes" id="UP001170717">
    <property type="component" value="Unassembled WGS sequence"/>
</dbReference>
<name>A0AAW7YZG0_9ALTE</name>
<evidence type="ECO:0000313" key="6">
    <source>
        <dbReference type="EMBL" id="MDO6576357.1"/>
    </source>
</evidence>
<evidence type="ECO:0000313" key="7">
    <source>
        <dbReference type="Proteomes" id="UP000056750"/>
    </source>
</evidence>
<evidence type="ECO:0000256" key="2">
    <source>
        <dbReference type="ARBA" id="ARBA00023125"/>
    </source>
</evidence>
<dbReference type="AlphaFoldDB" id="A0AAW7YZG0"/>
<dbReference type="Pfam" id="PF12833">
    <property type="entry name" value="HTH_18"/>
    <property type="match status" value="1"/>
</dbReference>
<dbReference type="GeneID" id="83257061"/>
<keyword evidence="2" id="KW-0238">DNA-binding</keyword>
<evidence type="ECO:0000256" key="3">
    <source>
        <dbReference type="ARBA" id="ARBA00023163"/>
    </source>
</evidence>
<sequence>MPISTNNPVSTTELAFLSQILKQFLNAKGKSALNGVSKTDIEGVRVFRDPHGSPKQPLLYQSGIIIMLQGTKRLYVDNREIEYKKGDYIVFGVPLPAQCAATLDNDDCILGLVIDIPASLLVELSQWRDDKEKNSPAPTFTVSQQSLDENITDATRRLLQALTHGNSAQALGAGFVREIVYYVLNGPAGHVLCGLTDNGHYARVAQALRTIHDDYASVLNVDSLAASVNMSVSGFHRAFRDVVLDSPVQYIKKFRLSKARELIALGHRVGDAAEAVGYNSLSQFSREFKRYYQFTPVQDRQSAN</sequence>
<dbReference type="Gene3D" id="1.10.10.60">
    <property type="entry name" value="Homeodomain-like"/>
    <property type="match status" value="2"/>
</dbReference>
<evidence type="ECO:0000256" key="1">
    <source>
        <dbReference type="ARBA" id="ARBA00023015"/>
    </source>
</evidence>
<dbReference type="Pfam" id="PF06719">
    <property type="entry name" value="AraC_N"/>
    <property type="match status" value="1"/>
</dbReference>
<reference evidence="6" key="2">
    <citation type="submission" date="2023-07" db="EMBL/GenBank/DDBJ databases">
        <title>Genome content predicts the carbon catabolic preferences of heterotrophic bacteria.</title>
        <authorList>
            <person name="Gralka M."/>
        </authorList>
    </citation>
    <scope>NUCLEOTIDE SEQUENCE</scope>
    <source>
        <strain evidence="6">F2M12</strain>
    </source>
</reference>
<dbReference type="InterPro" id="IPR009057">
    <property type="entry name" value="Homeodomain-like_sf"/>
</dbReference>
<accession>A0AAW7YZG0</accession>
<keyword evidence="7" id="KW-1185">Reference proteome</keyword>
<protein>
    <submittedName>
        <fullName evidence="6">AraC family transcriptional regulator</fullName>
    </submittedName>
</protein>
<dbReference type="InterPro" id="IPR018062">
    <property type="entry name" value="HTH_AraC-typ_CS"/>
</dbReference>